<dbReference type="PANTHER" id="PTHR48104:SF30">
    <property type="entry name" value="METACASPASE-1"/>
    <property type="match status" value="1"/>
</dbReference>
<accession>A0A067NCZ1</accession>
<feature type="domain" description="Peptidase C14 caspase" evidence="2">
    <location>
        <begin position="114"/>
        <end position="375"/>
    </location>
</feature>
<evidence type="ECO:0000313" key="3">
    <source>
        <dbReference type="EMBL" id="KDQ21671.1"/>
    </source>
</evidence>
<dbReference type="Pfam" id="PF00656">
    <property type="entry name" value="Peptidase_C14"/>
    <property type="match status" value="1"/>
</dbReference>
<dbReference type="HOGENOM" id="CLU_713685_0_0_1"/>
<evidence type="ECO:0000256" key="1">
    <source>
        <dbReference type="ARBA" id="ARBA00009005"/>
    </source>
</evidence>
<reference evidence="4" key="1">
    <citation type="journal article" date="2014" name="Proc. Natl. Acad. Sci. U.S.A.">
        <title>Extensive sampling of basidiomycete genomes demonstrates inadequacy of the white-rot/brown-rot paradigm for wood decay fungi.</title>
        <authorList>
            <person name="Riley R."/>
            <person name="Salamov A.A."/>
            <person name="Brown D.W."/>
            <person name="Nagy L.G."/>
            <person name="Floudas D."/>
            <person name="Held B.W."/>
            <person name="Levasseur A."/>
            <person name="Lombard V."/>
            <person name="Morin E."/>
            <person name="Otillar R."/>
            <person name="Lindquist E.A."/>
            <person name="Sun H."/>
            <person name="LaButti K.M."/>
            <person name="Schmutz J."/>
            <person name="Jabbour D."/>
            <person name="Luo H."/>
            <person name="Baker S.E."/>
            <person name="Pisabarro A.G."/>
            <person name="Walton J.D."/>
            <person name="Blanchette R.A."/>
            <person name="Henrissat B."/>
            <person name="Martin F."/>
            <person name="Cullen D."/>
            <person name="Hibbett D.S."/>
            <person name="Grigoriev I.V."/>
        </authorList>
    </citation>
    <scope>NUCLEOTIDE SEQUENCE [LARGE SCALE GENOMIC DNA]</scope>
    <source>
        <strain evidence="4">FD-172 SS1</strain>
    </source>
</reference>
<comment type="similarity">
    <text evidence="1">Belongs to the peptidase C14B family.</text>
</comment>
<evidence type="ECO:0000259" key="2">
    <source>
        <dbReference type="Pfam" id="PF00656"/>
    </source>
</evidence>
<dbReference type="AlphaFoldDB" id="A0A067NCZ1"/>
<name>A0A067NCZ1_BOTB1</name>
<dbReference type="EMBL" id="KL198016">
    <property type="protein sequence ID" value="KDQ21671.1"/>
    <property type="molecule type" value="Genomic_DNA"/>
</dbReference>
<dbReference type="InterPro" id="IPR050452">
    <property type="entry name" value="Metacaspase"/>
</dbReference>
<proteinExistence type="inferred from homology"/>
<organism evidence="3 4">
    <name type="scientific">Botryobasidium botryosum (strain FD-172 SS1)</name>
    <dbReference type="NCBI Taxonomy" id="930990"/>
    <lineage>
        <taxon>Eukaryota</taxon>
        <taxon>Fungi</taxon>
        <taxon>Dikarya</taxon>
        <taxon>Basidiomycota</taxon>
        <taxon>Agaricomycotina</taxon>
        <taxon>Agaricomycetes</taxon>
        <taxon>Cantharellales</taxon>
        <taxon>Botryobasidiaceae</taxon>
        <taxon>Botryobasidium</taxon>
    </lineage>
</organism>
<dbReference type="GO" id="GO:0006508">
    <property type="term" value="P:proteolysis"/>
    <property type="evidence" value="ECO:0007669"/>
    <property type="project" value="InterPro"/>
</dbReference>
<dbReference type="Proteomes" id="UP000027195">
    <property type="component" value="Unassembled WGS sequence"/>
</dbReference>
<gene>
    <name evidence="3" type="ORF">BOTBODRAFT_26100</name>
</gene>
<keyword evidence="4" id="KW-1185">Reference proteome</keyword>
<evidence type="ECO:0000313" key="4">
    <source>
        <dbReference type="Proteomes" id="UP000027195"/>
    </source>
</evidence>
<sequence length="387" mass="43925">MPVPSVLYPQHKRRPPRQMSLGLLVIIDVPEKLSLQLPKRSKSLPTELQVPVERLGKAIELAAGLLDEKEDRDARRRALIVAIDYTGQCWPPTANTSPTDTSLTSPQETMQLYTHKDAMRIKALIMEHGYNEKDIRMLLDDDNLGPKYQPTRANIIAALEWLVEEAMLGDRFFFYFAGHGDQVEDLDGDESDGQDETILPVDYRKNGMIVDDEIFELIVEKLPFNSFLTAVVDSCHSGTILDLPVPLLGRLPPSVRSASPLEPLDIDDKFGLESICEIEVMPMNNAVFIRPHRNTLGDAVSFSACTDKQLAYGWNRGGWFTHCFIKAVRANPNQTYRELYERIMMHLNHCAEQENKRYRVPEGVTPVKQTAQIWSAHLIDIDSIFRL</sequence>
<dbReference type="PANTHER" id="PTHR48104">
    <property type="entry name" value="METACASPASE-4"/>
    <property type="match status" value="1"/>
</dbReference>
<dbReference type="InParanoid" id="A0A067NCZ1"/>
<dbReference type="GO" id="GO:0004197">
    <property type="term" value="F:cysteine-type endopeptidase activity"/>
    <property type="evidence" value="ECO:0007669"/>
    <property type="project" value="InterPro"/>
</dbReference>
<dbReference type="InterPro" id="IPR011600">
    <property type="entry name" value="Pept_C14_caspase"/>
</dbReference>
<protein>
    <recommendedName>
        <fullName evidence="2">Peptidase C14 caspase domain-containing protein</fullName>
    </recommendedName>
</protein>
<dbReference type="OrthoDB" id="3223806at2759"/>
<dbReference type="Gene3D" id="3.40.50.12660">
    <property type="match status" value="1"/>
</dbReference>
<dbReference type="GO" id="GO:0005737">
    <property type="term" value="C:cytoplasm"/>
    <property type="evidence" value="ECO:0007669"/>
    <property type="project" value="TreeGrafter"/>
</dbReference>